<dbReference type="EMBL" id="JACJKY010000036">
    <property type="protein sequence ID" value="MBM6921970.1"/>
    <property type="molecule type" value="Genomic_DNA"/>
</dbReference>
<protein>
    <submittedName>
        <fullName evidence="1">Uncharacterized protein</fullName>
    </submittedName>
</protein>
<dbReference type="AlphaFoldDB" id="A0A939BF22"/>
<sequence>MNVTDKYPLLIGHFPAGRTELHSLQEVADFICTHGLYDDLLITTADGEPFISTFGIYIDRIADMRYREQLLKVLIPMQMELDGTAEIYESEEPINEMEM</sequence>
<organism evidence="1 2">
    <name type="scientific">Merdimmobilis hominis</name>
    <dbReference type="NCBI Taxonomy" id="2897707"/>
    <lineage>
        <taxon>Bacteria</taxon>
        <taxon>Bacillati</taxon>
        <taxon>Bacillota</taxon>
        <taxon>Clostridia</taxon>
        <taxon>Eubacteriales</taxon>
        <taxon>Oscillospiraceae</taxon>
        <taxon>Merdimmobilis</taxon>
    </lineage>
</organism>
<evidence type="ECO:0000313" key="2">
    <source>
        <dbReference type="Proteomes" id="UP000774750"/>
    </source>
</evidence>
<proteinExistence type="predicted"/>
<dbReference type="Proteomes" id="UP000774750">
    <property type="component" value="Unassembled WGS sequence"/>
</dbReference>
<evidence type="ECO:0000313" key="1">
    <source>
        <dbReference type="EMBL" id="MBM6921970.1"/>
    </source>
</evidence>
<comment type="caution">
    <text evidence="1">The sequence shown here is derived from an EMBL/GenBank/DDBJ whole genome shotgun (WGS) entry which is preliminary data.</text>
</comment>
<name>A0A939BF22_9FIRM</name>
<dbReference type="RefSeq" id="WP_204448370.1">
    <property type="nucleotide sequence ID" value="NZ_JACJKY010000036.1"/>
</dbReference>
<keyword evidence="2" id="KW-1185">Reference proteome</keyword>
<gene>
    <name evidence="1" type="ORF">H6A12_12555</name>
</gene>
<reference evidence="1" key="1">
    <citation type="submission" date="2020-08" db="EMBL/GenBank/DDBJ databases">
        <authorList>
            <person name="Cejkova D."/>
            <person name="Kubasova T."/>
            <person name="Jahodarova E."/>
            <person name="Rychlik I."/>
        </authorList>
    </citation>
    <scope>NUCLEOTIDE SEQUENCE</scope>
    <source>
        <strain evidence="1">An559</strain>
    </source>
</reference>
<accession>A0A939BF22</accession>
<reference evidence="1" key="2">
    <citation type="journal article" date="2021" name="Sci. Rep.">
        <title>The distribution of antibiotic resistance genes in chicken gut microbiota commensals.</title>
        <authorList>
            <person name="Juricova H."/>
            <person name="Matiasovicova J."/>
            <person name="Kubasova T."/>
            <person name="Cejkova D."/>
            <person name="Rychlik I."/>
        </authorList>
    </citation>
    <scope>NUCLEOTIDE SEQUENCE</scope>
    <source>
        <strain evidence="1">An559</strain>
    </source>
</reference>